<gene>
    <name evidence="2" type="ORF">LIER_43658</name>
</gene>
<protein>
    <submittedName>
        <fullName evidence="2">Uncharacterized protein</fullName>
    </submittedName>
</protein>
<dbReference type="AlphaFoldDB" id="A0AAV3QKR3"/>
<dbReference type="EMBL" id="BAABME010037203">
    <property type="protein sequence ID" value="GAA0163622.1"/>
    <property type="molecule type" value="Genomic_DNA"/>
</dbReference>
<evidence type="ECO:0000313" key="2">
    <source>
        <dbReference type="EMBL" id="GAA0163622.1"/>
    </source>
</evidence>
<accession>A0AAV3QKR3</accession>
<feature type="region of interest" description="Disordered" evidence="1">
    <location>
        <begin position="1"/>
        <end position="48"/>
    </location>
</feature>
<keyword evidence="3" id="KW-1185">Reference proteome</keyword>
<evidence type="ECO:0000313" key="3">
    <source>
        <dbReference type="Proteomes" id="UP001454036"/>
    </source>
</evidence>
<feature type="compositionally biased region" description="Polar residues" evidence="1">
    <location>
        <begin position="1"/>
        <end position="11"/>
    </location>
</feature>
<dbReference type="Proteomes" id="UP001454036">
    <property type="component" value="Unassembled WGS sequence"/>
</dbReference>
<sequence>MVHSRGLSNHLTDPPPGHSPALRNRNTRPGLLGPRLTPAAWHTNPTQEAYSATDIEQDMHTLGSIPLTQIGLWTPELPLI</sequence>
<comment type="caution">
    <text evidence="2">The sequence shown here is derived from an EMBL/GenBank/DDBJ whole genome shotgun (WGS) entry which is preliminary data.</text>
</comment>
<proteinExistence type="predicted"/>
<reference evidence="2 3" key="1">
    <citation type="submission" date="2024-01" db="EMBL/GenBank/DDBJ databases">
        <title>The complete chloroplast genome sequence of Lithospermum erythrorhizon: insights into the phylogenetic relationship among Boraginaceae species and the maternal lineages of purple gromwells.</title>
        <authorList>
            <person name="Okada T."/>
            <person name="Watanabe K."/>
        </authorList>
    </citation>
    <scope>NUCLEOTIDE SEQUENCE [LARGE SCALE GENOMIC DNA]</scope>
</reference>
<name>A0AAV3QKR3_LITER</name>
<organism evidence="2 3">
    <name type="scientific">Lithospermum erythrorhizon</name>
    <name type="common">Purple gromwell</name>
    <name type="synonym">Lithospermum officinale var. erythrorhizon</name>
    <dbReference type="NCBI Taxonomy" id="34254"/>
    <lineage>
        <taxon>Eukaryota</taxon>
        <taxon>Viridiplantae</taxon>
        <taxon>Streptophyta</taxon>
        <taxon>Embryophyta</taxon>
        <taxon>Tracheophyta</taxon>
        <taxon>Spermatophyta</taxon>
        <taxon>Magnoliopsida</taxon>
        <taxon>eudicotyledons</taxon>
        <taxon>Gunneridae</taxon>
        <taxon>Pentapetalae</taxon>
        <taxon>asterids</taxon>
        <taxon>lamiids</taxon>
        <taxon>Boraginales</taxon>
        <taxon>Boraginaceae</taxon>
        <taxon>Boraginoideae</taxon>
        <taxon>Lithospermeae</taxon>
        <taxon>Lithospermum</taxon>
    </lineage>
</organism>
<evidence type="ECO:0000256" key="1">
    <source>
        <dbReference type="SAM" id="MobiDB-lite"/>
    </source>
</evidence>